<dbReference type="FunFam" id="1.10.300.10:FF:000001">
    <property type="entry name" value="Adenylosuccinate synthetase"/>
    <property type="match status" value="1"/>
</dbReference>
<feature type="binding site" evidence="8">
    <location>
        <begin position="431"/>
        <end position="433"/>
    </location>
    <ligand>
        <name>GTP</name>
        <dbReference type="ChEBI" id="CHEBI:37565"/>
    </ligand>
</feature>
<evidence type="ECO:0000313" key="12">
    <source>
        <dbReference type="Proteomes" id="UP001216390"/>
    </source>
</evidence>
<feature type="binding site" description="in other chain" evidence="8">
    <location>
        <position position="239"/>
    </location>
    <ligand>
        <name>IMP</name>
        <dbReference type="ChEBI" id="CHEBI:58053"/>
        <note>ligand shared between dimeric partners</note>
    </ligand>
</feature>
<dbReference type="FunFam" id="3.90.170.10:FF:000001">
    <property type="entry name" value="Adenylosuccinate synthetase"/>
    <property type="match status" value="1"/>
</dbReference>
<reference evidence="11" key="1">
    <citation type="submission" date="2023-01" db="EMBL/GenBank/DDBJ databases">
        <title>The diversity of Class Acidimicrobiia in South China Sea sediment environments and the proposal of Iamia marina sp. nov., a novel species of the genus Iamia.</title>
        <authorList>
            <person name="He Y."/>
            <person name="Tian X."/>
        </authorList>
    </citation>
    <scope>NUCLEOTIDE SEQUENCE</scope>
    <source>
        <strain evidence="11">DSM 19957</strain>
    </source>
</reference>
<dbReference type="RefSeq" id="WP_272736813.1">
    <property type="nucleotide sequence ID" value="NZ_CP116942.1"/>
</dbReference>
<dbReference type="GO" id="GO:0005525">
    <property type="term" value="F:GTP binding"/>
    <property type="evidence" value="ECO:0007669"/>
    <property type="project" value="UniProtKB-UniRule"/>
</dbReference>
<dbReference type="GO" id="GO:0004019">
    <property type="term" value="F:adenylosuccinate synthase activity"/>
    <property type="evidence" value="ECO:0007669"/>
    <property type="project" value="UniProtKB-UniRule"/>
</dbReference>
<dbReference type="GO" id="GO:0044208">
    <property type="term" value="P:'de novo' AMP biosynthetic process"/>
    <property type="evidence" value="ECO:0007669"/>
    <property type="project" value="UniProtKB-UniRule"/>
</dbReference>
<dbReference type="InterPro" id="IPR033128">
    <property type="entry name" value="Adenylosuccin_syn_Lys_AS"/>
</dbReference>
<dbReference type="Gene3D" id="1.10.300.10">
    <property type="entry name" value="Adenylosuccinate Synthetase, subunit A, domain 2"/>
    <property type="match status" value="1"/>
</dbReference>
<comment type="catalytic activity">
    <reaction evidence="8 10">
        <text>IMP + L-aspartate + GTP = N(6)-(1,2-dicarboxyethyl)-AMP + GDP + phosphate + 2 H(+)</text>
        <dbReference type="Rhea" id="RHEA:15753"/>
        <dbReference type="ChEBI" id="CHEBI:15378"/>
        <dbReference type="ChEBI" id="CHEBI:29991"/>
        <dbReference type="ChEBI" id="CHEBI:37565"/>
        <dbReference type="ChEBI" id="CHEBI:43474"/>
        <dbReference type="ChEBI" id="CHEBI:57567"/>
        <dbReference type="ChEBI" id="CHEBI:58053"/>
        <dbReference type="ChEBI" id="CHEBI:58189"/>
        <dbReference type="EC" id="6.3.4.4"/>
    </reaction>
</comment>
<keyword evidence="6 8" id="KW-0460">Magnesium</keyword>
<dbReference type="EMBL" id="CP116942">
    <property type="protein sequence ID" value="WCO67291.1"/>
    <property type="molecule type" value="Genomic_DNA"/>
</dbReference>
<feature type="binding site" evidence="8">
    <location>
        <begin position="12"/>
        <end position="18"/>
    </location>
    <ligand>
        <name>GTP</name>
        <dbReference type="ChEBI" id="CHEBI:37565"/>
    </ligand>
</feature>
<comment type="cofactor">
    <cofactor evidence="8">
        <name>Mg(2+)</name>
        <dbReference type="ChEBI" id="CHEBI:18420"/>
    </cofactor>
    <text evidence="8">Binds 1 Mg(2+) ion per subunit.</text>
</comment>
<comment type="function">
    <text evidence="8">Plays an important role in the de novo pathway of purine nucleotide biosynthesis. Catalyzes the first committed step in the biosynthesis of AMP from IMP.</text>
</comment>
<evidence type="ECO:0000313" key="11">
    <source>
        <dbReference type="EMBL" id="WCO67291.1"/>
    </source>
</evidence>
<feature type="binding site" evidence="8">
    <location>
        <position position="142"/>
    </location>
    <ligand>
        <name>IMP</name>
        <dbReference type="ChEBI" id="CHEBI:58053"/>
        <note>ligand shared between dimeric partners</note>
    </ligand>
</feature>
<dbReference type="HAMAP" id="MF_00011">
    <property type="entry name" value="Adenylosucc_synth"/>
    <property type="match status" value="1"/>
</dbReference>
<evidence type="ECO:0000256" key="9">
    <source>
        <dbReference type="PROSITE-ProRule" id="PRU10134"/>
    </source>
</evidence>
<accession>A0AAE9Y7T8</accession>
<feature type="binding site" description="in other chain" evidence="8">
    <location>
        <position position="321"/>
    </location>
    <ligand>
        <name>IMP</name>
        <dbReference type="ChEBI" id="CHEBI:58053"/>
        <note>ligand shared between dimeric partners</note>
    </ligand>
</feature>
<feature type="binding site" evidence="8">
    <location>
        <position position="323"/>
    </location>
    <ligand>
        <name>GTP</name>
        <dbReference type="ChEBI" id="CHEBI:37565"/>
    </ligand>
</feature>
<gene>
    <name evidence="8" type="primary">purA</name>
    <name evidence="11" type="ORF">PO878_00965</name>
</gene>
<feature type="active site" description="Proton acceptor" evidence="8">
    <location>
        <position position="13"/>
    </location>
</feature>
<feature type="binding site" description="in other chain" evidence="8">
    <location>
        <begin position="38"/>
        <end position="41"/>
    </location>
    <ligand>
        <name>IMP</name>
        <dbReference type="ChEBI" id="CHEBI:58053"/>
        <note>ligand shared between dimeric partners</note>
    </ligand>
</feature>
<dbReference type="InterPro" id="IPR001114">
    <property type="entry name" value="Adenylosuccinate_synthetase"/>
</dbReference>
<keyword evidence="2 8" id="KW-0436">Ligase</keyword>
<protein>
    <recommendedName>
        <fullName evidence="8 10">Adenylosuccinate synthetase</fullName>
        <shortName evidence="8">AMPSase</shortName>
        <shortName evidence="8">AdSS</shortName>
        <ecNumber evidence="8 10">6.3.4.4</ecNumber>
    </recommendedName>
    <alternativeName>
        <fullName evidence="8">IMP--aspartate ligase</fullName>
    </alternativeName>
</protein>
<dbReference type="NCBIfam" id="TIGR00184">
    <property type="entry name" value="purA"/>
    <property type="match status" value="1"/>
</dbReference>
<feature type="binding site" evidence="8">
    <location>
        <position position="40"/>
    </location>
    <ligand>
        <name>Mg(2+)</name>
        <dbReference type="ChEBI" id="CHEBI:18420"/>
    </ligand>
</feature>
<dbReference type="InterPro" id="IPR018220">
    <property type="entry name" value="Adenylosuccin_syn_GTP-bd"/>
</dbReference>
<feature type="binding site" description="in other chain" evidence="8">
    <location>
        <begin position="13"/>
        <end position="16"/>
    </location>
    <ligand>
        <name>IMP</name>
        <dbReference type="ChEBI" id="CHEBI:58053"/>
        <note>ligand shared between dimeric partners</note>
    </ligand>
</feature>
<evidence type="ECO:0000256" key="7">
    <source>
        <dbReference type="ARBA" id="ARBA00023134"/>
    </source>
</evidence>
<dbReference type="GO" id="GO:0000287">
    <property type="term" value="F:magnesium ion binding"/>
    <property type="evidence" value="ECO:0007669"/>
    <property type="project" value="UniProtKB-UniRule"/>
</dbReference>
<dbReference type="SMART" id="SM00788">
    <property type="entry name" value="Adenylsucc_synt"/>
    <property type="match status" value="1"/>
</dbReference>
<feature type="binding site" evidence="8">
    <location>
        <begin position="317"/>
        <end position="323"/>
    </location>
    <ligand>
        <name>substrate</name>
    </ligand>
</feature>
<keyword evidence="8" id="KW-0963">Cytoplasm</keyword>
<proteinExistence type="inferred from homology"/>
<dbReference type="NCBIfam" id="NF002223">
    <property type="entry name" value="PRK01117.1"/>
    <property type="match status" value="1"/>
</dbReference>
<dbReference type="PANTHER" id="PTHR11846">
    <property type="entry name" value="ADENYLOSUCCINATE SYNTHETASE"/>
    <property type="match status" value="1"/>
</dbReference>
<comment type="similarity">
    <text evidence="8 10">Belongs to the adenylosuccinate synthetase family.</text>
</comment>
<evidence type="ECO:0000256" key="4">
    <source>
        <dbReference type="ARBA" id="ARBA00022741"/>
    </source>
</evidence>
<dbReference type="PANTHER" id="PTHR11846:SF0">
    <property type="entry name" value="ADENYLOSUCCINATE SYNTHETASE"/>
    <property type="match status" value="1"/>
</dbReference>
<comment type="subunit">
    <text evidence="1 8">Homodimer.</text>
</comment>
<dbReference type="KEGG" id="ima:PO878_00965"/>
<dbReference type="CDD" id="cd03108">
    <property type="entry name" value="AdSS"/>
    <property type="match status" value="1"/>
</dbReference>
<evidence type="ECO:0000256" key="10">
    <source>
        <dbReference type="RuleBase" id="RU000520"/>
    </source>
</evidence>
<feature type="binding site" description="in other chain" evidence="8">
    <location>
        <position position="128"/>
    </location>
    <ligand>
        <name>IMP</name>
        <dbReference type="ChEBI" id="CHEBI:58053"/>
        <note>ligand shared between dimeric partners</note>
    </ligand>
</feature>
<evidence type="ECO:0000256" key="1">
    <source>
        <dbReference type="ARBA" id="ARBA00011738"/>
    </source>
</evidence>
<comment type="subcellular location">
    <subcellularLocation>
        <location evidence="8">Cytoplasm</location>
    </subcellularLocation>
</comment>
<dbReference type="InterPro" id="IPR027417">
    <property type="entry name" value="P-loop_NTPase"/>
</dbReference>
<dbReference type="GO" id="GO:0005737">
    <property type="term" value="C:cytoplasm"/>
    <property type="evidence" value="ECO:0007669"/>
    <property type="project" value="UniProtKB-SubCell"/>
</dbReference>
<dbReference type="Gene3D" id="3.40.440.10">
    <property type="entry name" value="Adenylosuccinate Synthetase, subunit A, domain 1"/>
    <property type="match status" value="1"/>
</dbReference>
<dbReference type="Proteomes" id="UP001216390">
    <property type="component" value="Chromosome"/>
</dbReference>
<organism evidence="11 12">
    <name type="scientific">Iamia majanohamensis</name>
    <dbReference type="NCBI Taxonomy" id="467976"/>
    <lineage>
        <taxon>Bacteria</taxon>
        <taxon>Bacillati</taxon>
        <taxon>Actinomycetota</taxon>
        <taxon>Acidimicrobiia</taxon>
        <taxon>Acidimicrobiales</taxon>
        <taxon>Iamiaceae</taxon>
        <taxon>Iamia</taxon>
    </lineage>
</organism>
<dbReference type="Pfam" id="PF00709">
    <property type="entry name" value="Adenylsucc_synt"/>
    <property type="match status" value="1"/>
</dbReference>
<dbReference type="AlphaFoldDB" id="A0AAE9Y7T8"/>
<evidence type="ECO:0000256" key="5">
    <source>
        <dbReference type="ARBA" id="ARBA00022755"/>
    </source>
</evidence>
<dbReference type="GO" id="GO:0046040">
    <property type="term" value="P:IMP metabolic process"/>
    <property type="evidence" value="ECO:0007669"/>
    <property type="project" value="TreeGrafter"/>
</dbReference>
<evidence type="ECO:0000256" key="2">
    <source>
        <dbReference type="ARBA" id="ARBA00022598"/>
    </source>
</evidence>
<evidence type="ECO:0000256" key="8">
    <source>
        <dbReference type="HAMAP-Rule" id="MF_00011"/>
    </source>
</evidence>
<dbReference type="InterPro" id="IPR042110">
    <property type="entry name" value="Adenylosuccinate_synth_dom2"/>
</dbReference>
<evidence type="ECO:0000256" key="6">
    <source>
        <dbReference type="ARBA" id="ARBA00022842"/>
    </source>
</evidence>
<keyword evidence="5 8" id="KW-0658">Purine biosynthesis</keyword>
<dbReference type="InterPro" id="IPR042111">
    <property type="entry name" value="Adenylosuccinate_synth_dom3"/>
</dbReference>
<feature type="active site" evidence="9">
    <location>
        <position position="139"/>
    </location>
</feature>
<feature type="binding site" evidence="8">
    <location>
        <position position="13"/>
    </location>
    <ligand>
        <name>Mg(2+)</name>
        <dbReference type="ChEBI" id="CHEBI:18420"/>
    </ligand>
</feature>
<feature type="binding site" evidence="8">
    <location>
        <begin position="349"/>
        <end position="351"/>
    </location>
    <ligand>
        <name>GTP</name>
        <dbReference type="ChEBI" id="CHEBI:37565"/>
    </ligand>
</feature>
<feature type="binding site" description="in other chain" evidence="8">
    <location>
        <position position="224"/>
    </location>
    <ligand>
        <name>IMP</name>
        <dbReference type="ChEBI" id="CHEBI:58053"/>
        <note>ligand shared between dimeric partners</note>
    </ligand>
</feature>
<comment type="pathway">
    <text evidence="8 10">Purine metabolism; AMP biosynthesis via de novo pathway; AMP from IMP: step 1/2.</text>
</comment>
<keyword evidence="12" id="KW-1185">Reference proteome</keyword>
<dbReference type="Gene3D" id="3.90.170.10">
    <property type="entry name" value="Adenylosuccinate Synthetase, subunit A, domain 3"/>
    <property type="match status" value="1"/>
</dbReference>
<evidence type="ECO:0000256" key="3">
    <source>
        <dbReference type="ARBA" id="ARBA00022723"/>
    </source>
</evidence>
<dbReference type="PROSITE" id="PS00513">
    <property type="entry name" value="ADENYLOSUCCIN_SYN_2"/>
    <property type="match status" value="1"/>
</dbReference>
<dbReference type="InterPro" id="IPR042109">
    <property type="entry name" value="Adenylosuccinate_synth_dom1"/>
</dbReference>
<keyword evidence="7 8" id="KW-0342">GTP-binding</keyword>
<keyword evidence="3 8" id="KW-0479">Metal-binding</keyword>
<keyword evidence="4 8" id="KW-0547">Nucleotide-binding</keyword>
<sequence>MPATVLVGTQWGDEGKGKFTDLVAKEATMVVRYQGGHNAGHTLVVDGEQFALQLLPSGILYDHITPVIGNGVVVDPQVLIAEMDAFSSRGVDVSRLRVSGNAHLILPFHQEIDRLTERRLGRSKLGTTKRGIGPTYADKSSRVGLRVQDLLDPKIFRTKLEVLGKEKNQVLAKVYNQLPLDVDEIADRYLDEHLPRIRDHIADTVGLVHDALEGGQHVLFEGAQATFLDLDHGTYPFVTSSNPVAGGVCTGAGVGPRYIDRVVGVAKAYVTRVGTGPFPTELAMSYDAVGGKDREGVDAAEVALGDHFVDVGREYGVNTGRRRRPGWFDAVMLRHAVRLNSLSELAITKLDILDALDTVKLCVAYEVDGQRVTHLPYHQTDLHRAVPVYEEMPGWRTDLSEVTEPSGLPPEAVAYLDRLEAEVGVPVTLVGTGPGRDQFVHRRDP</sequence>
<name>A0AAE9Y7T8_9ACTN</name>
<feature type="binding site" evidence="8">
    <location>
        <begin position="40"/>
        <end position="42"/>
    </location>
    <ligand>
        <name>GTP</name>
        <dbReference type="ChEBI" id="CHEBI:37565"/>
    </ligand>
</feature>
<dbReference type="EC" id="6.3.4.4" evidence="8 10"/>
<feature type="active site" description="Proton donor" evidence="8">
    <location>
        <position position="41"/>
    </location>
</feature>
<dbReference type="SUPFAM" id="SSF52540">
    <property type="entry name" value="P-loop containing nucleoside triphosphate hydrolases"/>
    <property type="match status" value="1"/>
</dbReference>
<dbReference type="PROSITE" id="PS01266">
    <property type="entry name" value="ADENYLOSUCCIN_SYN_1"/>
    <property type="match status" value="1"/>
</dbReference>